<dbReference type="Proteomes" id="UP000029120">
    <property type="component" value="Unassembled WGS sequence"/>
</dbReference>
<reference evidence="2" key="1">
    <citation type="journal article" date="2015" name="Nat. Plants">
        <title>Genome expansion of Arabis alpina linked with retrotransposition and reduced symmetric DNA methylation.</title>
        <authorList>
            <person name="Willing E.M."/>
            <person name="Rawat V."/>
            <person name="Mandakova T."/>
            <person name="Maumus F."/>
            <person name="James G.V."/>
            <person name="Nordstroem K.J."/>
            <person name="Becker C."/>
            <person name="Warthmann N."/>
            <person name="Chica C."/>
            <person name="Szarzynska B."/>
            <person name="Zytnicki M."/>
            <person name="Albani M.C."/>
            <person name="Kiefer C."/>
            <person name="Bergonzi S."/>
            <person name="Castaings L."/>
            <person name="Mateos J.L."/>
            <person name="Berns M.C."/>
            <person name="Bujdoso N."/>
            <person name="Piofczyk T."/>
            <person name="de Lorenzo L."/>
            <person name="Barrero-Sicilia C."/>
            <person name="Mateos I."/>
            <person name="Piednoel M."/>
            <person name="Hagmann J."/>
            <person name="Chen-Min-Tao R."/>
            <person name="Iglesias-Fernandez R."/>
            <person name="Schuster S.C."/>
            <person name="Alonso-Blanco C."/>
            <person name="Roudier F."/>
            <person name="Carbonero P."/>
            <person name="Paz-Ares J."/>
            <person name="Davis S.J."/>
            <person name="Pecinka A."/>
            <person name="Quesneville H."/>
            <person name="Colot V."/>
            <person name="Lysak M.A."/>
            <person name="Weigel D."/>
            <person name="Coupland G."/>
            <person name="Schneeberger K."/>
        </authorList>
    </citation>
    <scope>NUCLEOTIDE SEQUENCE [LARGE SCALE GENOMIC DNA]</scope>
    <source>
        <strain evidence="2">cv. Pajares</strain>
    </source>
</reference>
<proteinExistence type="predicted"/>
<evidence type="ECO:0000313" key="2">
    <source>
        <dbReference type="Proteomes" id="UP000029120"/>
    </source>
</evidence>
<keyword evidence="2" id="KW-1185">Reference proteome</keyword>
<accession>A0A087FYP9</accession>
<dbReference type="eggNOG" id="KOG1242">
    <property type="taxonomic scope" value="Eukaryota"/>
</dbReference>
<name>A0A087FYP9_ARAAL</name>
<gene>
    <name evidence="1" type="ORF">AALP_AAs59248U000100</name>
</gene>
<protein>
    <submittedName>
        <fullName evidence="1">Uncharacterized protein</fullName>
    </submittedName>
</protein>
<dbReference type="EMBL" id="KL985972">
    <property type="protein sequence ID" value="KFK22751.1"/>
    <property type="molecule type" value="Genomic_DNA"/>
</dbReference>
<dbReference type="Gramene" id="KFK22751">
    <property type="protein sequence ID" value="KFK22751"/>
    <property type="gene ID" value="AALP_AAs59248U000100"/>
</dbReference>
<dbReference type="AlphaFoldDB" id="A0A087FYP9"/>
<sequence length="72" mass="8021">NVAPEKSVAEAADDIWAHYGYDLGTDYSGIFKAVSHMNINVHLAAWKSDINPGSEDHGLQVNLSIYFEINNW</sequence>
<organism evidence="1 2">
    <name type="scientific">Arabis alpina</name>
    <name type="common">Alpine rock-cress</name>
    <dbReference type="NCBI Taxonomy" id="50452"/>
    <lineage>
        <taxon>Eukaryota</taxon>
        <taxon>Viridiplantae</taxon>
        <taxon>Streptophyta</taxon>
        <taxon>Embryophyta</taxon>
        <taxon>Tracheophyta</taxon>
        <taxon>Spermatophyta</taxon>
        <taxon>Magnoliopsida</taxon>
        <taxon>eudicotyledons</taxon>
        <taxon>Gunneridae</taxon>
        <taxon>Pentapetalae</taxon>
        <taxon>rosids</taxon>
        <taxon>malvids</taxon>
        <taxon>Brassicales</taxon>
        <taxon>Brassicaceae</taxon>
        <taxon>Arabideae</taxon>
        <taxon>Arabis</taxon>
    </lineage>
</organism>
<dbReference type="OrthoDB" id="1740325at2759"/>
<feature type="non-terminal residue" evidence="1">
    <location>
        <position position="1"/>
    </location>
</feature>
<evidence type="ECO:0000313" key="1">
    <source>
        <dbReference type="EMBL" id="KFK22751.1"/>
    </source>
</evidence>